<evidence type="ECO:0000313" key="4">
    <source>
        <dbReference type="Proteomes" id="UP000249547"/>
    </source>
</evidence>
<protein>
    <submittedName>
        <fullName evidence="3">Uncharacterized protein DUF3857</fullName>
    </submittedName>
</protein>
<dbReference type="AlphaFoldDB" id="A0A327R0X5"/>
<sequence>MNYIKQAVVYLVLLLPLAAFAQSSKEERKYNELAADIRKEIFGWKEAYYTDYKVPAKYEKESAVILSRTEIISGDKRGRSVCNMTNILRQIIKINDKAALETYSQLSYTQFIDQTRGRKLRNSIIGARVIKPNGEVKDVNIDEAVLTDQGNRNKKKKLAIPDLQVGDVLDYFVWYQDETMTPGGTPIYDYYIFASDNPILNYRIQINIDRYFAIYYKLANNAPDFVQSEKNGIKSLDLLVKDIPKAPLDLWMSKMRQLPMIRMTIAVPTSGWNFGREVLRPGDIVKDKSQQKIKDAAIASLRSSQYPISMYPLYKEIYKELKEYIERNRKATEEDIAEYAYYLLRFRLLYHADPAEPISVGANRNGYSFKNTFFLEYLNGLLKKVDIETAFLIVLSKYGPDSTNLYNASDYDVLLATTGEKPVYFSNTGMFTTAGAIPPEFEGQEAEAFGVSKKIDVPDTYHLPFSTFNDNLKSEKYEVSIDSSFSLINLQRETSCSGAFREDAQKELMLYEDYYDDERKWLKSSKSLLSSYSDTRANSTIYSEYKTAFAQARKDREEVVKSSIESEYSREPKNVQPLKIVKSGMHPAKEPAFVYTTAYSLDGLLKRAGNNYIFDAGKLIGGQVEIKEDFRTRKADIYQPFARSFEYYFNINIPAGYKVEGIDKLNYNIDNASAAFVTTAKIDGNKLVLTVKKTYKNAFDTADKWGLYLPVLDAANAYLNQKILLKKAS</sequence>
<gene>
    <name evidence="3" type="ORF">LX64_00139</name>
</gene>
<keyword evidence="1" id="KW-0732">Signal</keyword>
<dbReference type="InterPro" id="IPR024618">
    <property type="entry name" value="DUF3857"/>
</dbReference>
<dbReference type="Pfam" id="PF12969">
    <property type="entry name" value="DUF3857"/>
    <property type="match status" value="1"/>
</dbReference>
<feature type="chain" id="PRO_5016461262" evidence="1">
    <location>
        <begin position="22"/>
        <end position="729"/>
    </location>
</feature>
<evidence type="ECO:0000313" key="3">
    <source>
        <dbReference type="EMBL" id="RAJ10536.1"/>
    </source>
</evidence>
<feature type="domain" description="DUF3857" evidence="2">
    <location>
        <begin position="85"/>
        <end position="245"/>
    </location>
</feature>
<organism evidence="3 4">
    <name type="scientific">Chitinophaga skermanii</name>
    <dbReference type="NCBI Taxonomy" id="331697"/>
    <lineage>
        <taxon>Bacteria</taxon>
        <taxon>Pseudomonadati</taxon>
        <taxon>Bacteroidota</taxon>
        <taxon>Chitinophagia</taxon>
        <taxon>Chitinophagales</taxon>
        <taxon>Chitinophagaceae</taxon>
        <taxon>Chitinophaga</taxon>
    </lineage>
</organism>
<dbReference type="EMBL" id="QLLL01000001">
    <property type="protein sequence ID" value="RAJ10536.1"/>
    <property type="molecule type" value="Genomic_DNA"/>
</dbReference>
<dbReference type="Gene3D" id="2.60.120.1130">
    <property type="match status" value="1"/>
</dbReference>
<feature type="signal peptide" evidence="1">
    <location>
        <begin position="1"/>
        <end position="21"/>
    </location>
</feature>
<dbReference type="Gene3D" id="2.60.40.3140">
    <property type="match status" value="1"/>
</dbReference>
<dbReference type="RefSeq" id="WP_111595683.1">
    <property type="nucleotide sequence ID" value="NZ_QLLL01000001.1"/>
</dbReference>
<accession>A0A327R0X5</accession>
<proteinExistence type="predicted"/>
<name>A0A327R0X5_9BACT</name>
<evidence type="ECO:0000259" key="2">
    <source>
        <dbReference type="Pfam" id="PF12969"/>
    </source>
</evidence>
<keyword evidence="4" id="KW-1185">Reference proteome</keyword>
<reference evidence="3 4" key="1">
    <citation type="submission" date="2018-06" db="EMBL/GenBank/DDBJ databases">
        <title>Genomic Encyclopedia of Archaeal and Bacterial Type Strains, Phase II (KMG-II): from individual species to whole genera.</title>
        <authorList>
            <person name="Goeker M."/>
        </authorList>
    </citation>
    <scope>NUCLEOTIDE SEQUENCE [LARGE SCALE GENOMIC DNA]</scope>
    <source>
        <strain evidence="3 4">DSM 23857</strain>
    </source>
</reference>
<evidence type="ECO:0000256" key="1">
    <source>
        <dbReference type="SAM" id="SignalP"/>
    </source>
</evidence>
<dbReference type="OrthoDB" id="1153981at2"/>
<dbReference type="Proteomes" id="UP000249547">
    <property type="component" value="Unassembled WGS sequence"/>
</dbReference>
<comment type="caution">
    <text evidence="3">The sequence shown here is derived from an EMBL/GenBank/DDBJ whole genome shotgun (WGS) entry which is preliminary data.</text>
</comment>